<dbReference type="GO" id="GO:0007142">
    <property type="term" value="P:male meiosis II"/>
    <property type="evidence" value="ECO:0007669"/>
    <property type="project" value="InterPro"/>
</dbReference>
<gene>
    <name evidence="2" type="ORF">TanjilG_19018</name>
</gene>
<dbReference type="Gramene" id="OIW16302">
    <property type="protein sequence ID" value="OIW16302"/>
    <property type="gene ID" value="TanjilG_19018"/>
</dbReference>
<dbReference type="InterPro" id="IPR039300">
    <property type="entry name" value="JASON"/>
</dbReference>
<keyword evidence="3" id="KW-1185">Reference proteome</keyword>
<dbReference type="AlphaFoldDB" id="A0A4P1RQW6"/>
<dbReference type="Proteomes" id="UP000188354">
    <property type="component" value="Chromosome LG02"/>
</dbReference>
<evidence type="ECO:0000313" key="3">
    <source>
        <dbReference type="Proteomes" id="UP000188354"/>
    </source>
</evidence>
<name>A0A4P1RQW6_LUPAN</name>
<dbReference type="EMBL" id="CM007362">
    <property type="protein sequence ID" value="OIW16302.1"/>
    <property type="molecule type" value="Genomic_DNA"/>
</dbReference>
<feature type="region of interest" description="Disordered" evidence="1">
    <location>
        <begin position="318"/>
        <end position="349"/>
    </location>
</feature>
<proteinExistence type="predicted"/>
<dbReference type="PANTHER" id="PTHR33318:SF17">
    <property type="entry name" value="PROTEIN JASON"/>
    <property type="match status" value="1"/>
</dbReference>
<evidence type="ECO:0000313" key="2">
    <source>
        <dbReference type="EMBL" id="OIW16302.1"/>
    </source>
</evidence>
<evidence type="ECO:0000256" key="1">
    <source>
        <dbReference type="SAM" id="MobiDB-lite"/>
    </source>
</evidence>
<sequence length="494" mass="54786">MQENGTHLPMYQLLEGNTNVNDQELCSICSPKRSTRTTLRVSKYESRIVKQELHLLENSKGFSQTSEETDYDLNQLCFNFCKECGDSAGKGNFGVGSQGEGDDQGLRDEAKFLKACGTLAGTPAEIKKSSRKLNVSPFGRDSEPSGFHSWLPSASVEKLQLNVQPFEPPTPIKLCQELGDSTSSLEHTPSSCISNAEDTERESPDCIEGSRTEIIHSANLTAKNAVPISPWPATDTQRKNKSVRFECETDLSSCGKGKSPYPTPLKLFEEMQTPGTVYPASLDDLPNGKHRVRSQFVFPACGPGGNLFQCKILEEKDFDPNQDPSDSVEQSQNETRTQGKGLKTVSKEDEFEEEASLASYLKPASITQEEKNKTMETAYSQTQYFHKTPASDRPIIGVVAAHWNEDDVSHISRPKWWDGNGIPNSTTKYKEDQKVNWHATPFEERLEKALSEGSLISQRKLVSGKQVDFDEIEEGDTALSQMQSSNQAQSVVSF</sequence>
<reference evidence="2 3" key="1">
    <citation type="journal article" date="2017" name="Plant Biotechnol. J.">
        <title>A comprehensive draft genome sequence for lupin (Lupinus angustifolius), an emerging health food: insights into plant-microbe interactions and legume evolution.</title>
        <authorList>
            <person name="Hane J.K."/>
            <person name="Ming Y."/>
            <person name="Kamphuis L.G."/>
            <person name="Nelson M.N."/>
            <person name="Garg G."/>
            <person name="Atkins C.A."/>
            <person name="Bayer P.E."/>
            <person name="Bravo A."/>
            <person name="Bringans S."/>
            <person name="Cannon S."/>
            <person name="Edwards D."/>
            <person name="Foley R."/>
            <person name="Gao L.L."/>
            <person name="Harrison M.J."/>
            <person name="Huang W."/>
            <person name="Hurgobin B."/>
            <person name="Li S."/>
            <person name="Liu C.W."/>
            <person name="McGrath A."/>
            <person name="Morahan G."/>
            <person name="Murray J."/>
            <person name="Weller J."/>
            <person name="Jian J."/>
            <person name="Singh K.B."/>
        </authorList>
    </citation>
    <scope>NUCLEOTIDE SEQUENCE [LARGE SCALE GENOMIC DNA]</scope>
    <source>
        <strain evidence="3">cv. Tanjil</strain>
        <tissue evidence="2">Whole plant</tissue>
    </source>
</reference>
<protein>
    <recommendedName>
        <fullName evidence="4">Protein JASON</fullName>
    </recommendedName>
</protein>
<organism evidence="2 3">
    <name type="scientific">Lupinus angustifolius</name>
    <name type="common">Narrow-leaved blue lupine</name>
    <dbReference type="NCBI Taxonomy" id="3871"/>
    <lineage>
        <taxon>Eukaryota</taxon>
        <taxon>Viridiplantae</taxon>
        <taxon>Streptophyta</taxon>
        <taxon>Embryophyta</taxon>
        <taxon>Tracheophyta</taxon>
        <taxon>Spermatophyta</taxon>
        <taxon>Magnoliopsida</taxon>
        <taxon>eudicotyledons</taxon>
        <taxon>Gunneridae</taxon>
        <taxon>Pentapetalae</taxon>
        <taxon>rosids</taxon>
        <taxon>fabids</taxon>
        <taxon>Fabales</taxon>
        <taxon>Fabaceae</taxon>
        <taxon>Papilionoideae</taxon>
        <taxon>50 kb inversion clade</taxon>
        <taxon>genistoids sensu lato</taxon>
        <taxon>core genistoids</taxon>
        <taxon>Genisteae</taxon>
        <taxon>Lupinus</taxon>
    </lineage>
</organism>
<accession>A0A4P1RQW6</accession>
<evidence type="ECO:0008006" key="4">
    <source>
        <dbReference type="Google" id="ProtNLM"/>
    </source>
</evidence>
<dbReference type="PANTHER" id="PTHR33318">
    <property type="entry name" value="ASPARTYL/GLUTAMYL-TRNA(ASN/GLN) AMIDOTRANSFERASE SUBUNIT"/>
    <property type="match status" value="1"/>
</dbReference>
<feature type="compositionally biased region" description="Polar residues" evidence="1">
    <location>
        <begin position="322"/>
        <end position="338"/>
    </location>
</feature>
<dbReference type="STRING" id="3871.A0A4P1RQW6"/>